<feature type="repeat" description="RCC1" evidence="7">
    <location>
        <begin position="53"/>
        <end position="102"/>
    </location>
</feature>
<dbReference type="PRINTS" id="PR00633">
    <property type="entry name" value="RCCNDNSATION"/>
</dbReference>
<feature type="repeat" description="RCC1" evidence="7">
    <location>
        <begin position="209"/>
        <end position="265"/>
    </location>
</feature>
<dbReference type="InterPro" id="IPR000408">
    <property type="entry name" value="Reg_chr_condens"/>
</dbReference>
<evidence type="ECO:0000259" key="8">
    <source>
        <dbReference type="PROSITE" id="PS50237"/>
    </source>
</evidence>
<feature type="repeat" description="RCC1" evidence="7">
    <location>
        <begin position="1"/>
        <end position="52"/>
    </location>
</feature>
<dbReference type="PANTHER" id="PTHR45622">
    <property type="entry name" value="UBIQUITIN-PROTEIN LIGASE E3A-RELATED"/>
    <property type="match status" value="1"/>
</dbReference>
<dbReference type="Pfam" id="PF25390">
    <property type="entry name" value="WD40_RLD"/>
    <property type="match status" value="1"/>
</dbReference>
<dbReference type="SUPFAM" id="SSF50985">
    <property type="entry name" value="RCC1/BLIP-II"/>
    <property type="match status" value="1"/>
</dbReference>
<organism evidence="9 10">
    <name type="scientific">Homarus americanus</name>
    <name type="common">American lobster</name>
    <dbReference type="NCBI Taxonomy" id="6706"/>
    <lineage>
        <taxon>Eukaryota</taxon>
        <taxon>Metazoa</taxon>
        <taxon>Ecdysozoa</taxon>
        <taxon>Arthropoda</taxon>
        <taxon>Crustacea</taxon>
        <taxon>Multicrustacea</taxon>
        <taxon>Malacostraca</taxon>
        <taxon>Eumalacostraca</taxon>
        <taxon>Eucarida</taxon>
        <taxon>Decapoda</taxon>
        <taxon>Pleocyemata</taxon>
        <taxon>Astacidea</taxon>
        <taxon>Nephropoidea</taxon>
        <taxon>Nephropidae</taxon>
        <taxon>Homarus</taxon>
    </lineage>
</organism>
<dbReference type="EMBL" id="JAHLQT010002318">
    <property type="protein sequence ID" value="KAG7177409.1"/>
    <property type="molecule type" value="Genomic_DNA"/>
</dbReference>
<dbReference type="SMART" id="SM00119">
    <property type="entry name" value="HECTc"/>
    <property type="match status" value="1"/>
</dbReference>
<protein>
    <submittedName>
        <fullName evidence="9">E3 ubiquitin-protein ligase HERC4-like</fullName>
    </submittedName>
</protein>
<dbReference type="CDD" id="cd00078">
    <property type="entry name" value="HECTc"/>
    <property type="match status" value="1"/>
</dbReference>
<dbReference type="InterPro" id="IPR035983">
    <property type="entry name" value="Hect_E3_ubiquitin_ligase"/>
</dbReference>
<dbReference type="PANTHER" id="PTHR45622:SF76">
    <property type="entry name" value="HECT AND RLD DOMAIN CONTAINING E3 UBIQUITIN LIGASE 4, ISOFORM C"/>
    <property type="match status" value="1"/>
</dbReference>
<evidence type="ECO:0000256" key="2">
    <source>
        <dbReference type="ARBA" id="ARBA00022490"/>
    </source>
</evidence>
<evidence type="ECO:0000256" key="5">
    <source>
        <dbReference type="ARBA" id="ARBA00022786"/>
    </source>
</evidence>
<dbReference type="GO" id="GO:0005737">
    <property type="term" value="C:cytoplasm"/>
    <property type="evidence" value="ECO:0007669"/>
    <property type="project" value="UniProtKB-SubCell"/>
</dbReference>
<dbReference type="InterPro" id="IPR000569">
    <property type="entry name" value="HECT_dom"/>
</dbReference>
<feature type="repeat" description="RCC1" evidence="7">
    <location>
        <begin position="268"/>
        <end position="337"/>
    </location>
</feature>
<dbReference type="Gene3D" id="3.30.2160.10">
    <property type="entry name" value="Hect, E3 ligase catalytic domain"/>
    <property type="match status" value="1"/>
</dbReference>
<dbReference type="FunFam" id="3.30.2160.10:FF:000004">
    <property type="entry name" value="probable E3 ubiquitin-protein ligase HERC4 isoform X1"/>
    <property type="match status" value="1"/>
</dbReference>
<dbReference type="PROSITE" id="PS50237">
    <property type="entry name" value="HECT"/>
    <property type="match status" value="1"/>
</dbReference>
<evidence type="ECO:0000256" key="7">
    <source>
        <dbReference type="PROSITE-ProRule" id="PRU00235"/>
    </source>
</evidence>
<dbReference type="AlphaFoldDB" id="A0A8J5ND72"/>
<dbReference type="Proteomes" id="UP000747542">
    <property type="component" value="Unassembled WGS sequence"/>
</dbReference>
<dbReference type="FunFam" id="3.30.2410.10:FF:000003">
    <property type="entry name" value="probable E3 ubiquitin-protein ligase HERC4 isoform X1"/>
    <property type="match status" value="1"/>
</dbReference>
<dbReference type="PROSITE" id="PS00626">
    <property type="entry name" value="RCC1_2"/>
    <property type="match status" value="3"/>
</dbReference>
<name>A0A8J5ND72_HOMAM</name>
<proteinExistence type="predicted"/>
<evidence type="ECO:0000256" key="6">
    <source>
        <dbReference type="PROSITE-ProRule" id="PRU00104"/>
    </source>
</evidence>
<evidence type="ECO:0000313" key="9">
    <source>
        <dbReference type="EMBL" id="KAG7177409.1"/>
    </source>
</evidence>
<dbReference type="Gene3D" id="2.130.10.30">
    <property type="entry name" value="Regulator of chromosome condensation 1/beta-lactamase-inhibitor protein II"/>
    <property type="match status" value="2"/>
</dbReference>
<evidence type="ECO:0000256" key="1">
    <source>
        <dbReference type="ARBA" id="ARBA00004496"/>
    </source>
</evidence>
<dbReference type="InterPro" id="IPR009091">
    <property type="entry name" value="RCC1/BLIP-II"/>
</dbReference>
<dbReference type="PROSITE" id="PS50012">
    <property type="entry name" value="RCC1_3"/>
    <property type="match status" value="6"/>
</dbReference>
<dbReference type="GO" id="GO:0009966">
    <property type="term" value="P:regulation of signal transduction"/>
    <property type="evidence" value="ECO:0007669"/>
    <property type="project" value="UniProtKB-ARBA"/>
</dbReference>
<keyword evidence="2" id="KW-0963">Cytoplasm</keyword>
<feature type="repeat" description="RCC1" evidence="7">
    <location>
        <begin position="156"/>
        <end position="208"/>
    </location>
</feature>
<evidence type="ECO:0000256" key="4">
    <source>
        <dbReference type="ARBA" id="ARBA00022737"/>
    </source>
</evidence>
<keyword evidence="10" id="KW-1185">Reference proteome</keyword>
<evidence type="ECO:0000256" key="3">
    <source>
        <dbReference type="ARBA" id="ARBA00022679"/>
    </source>
</evidence>
<gene>
    <name evidence="9" type="primary">Herc4-L</name>
    <name evidence="9" type="ORF">Hamer_G016699</name>
</gene>
<evidence type="ECO:0000313" key="10">
    <source>
        <dbReference type="Proteomes" id="UP000747542"/>
    </source>
</evidence>
<feature type="active site" description="Glycyl thioester intermediate" evidence="6">
    <location>
        <position position="974"/>
    </location>
</feature>
<dbReference type="GO" id="GO:0004842">
    <property type="term" value="F:ubiquitin-protein transferase activity"/>
    <property type="evidence" value="ECO:0007669"/>
    <property type="project" value="InterPro"/>
</dbReference>
<dbReference type="InterPro" id="IPR051709">
    <property type="entry name" value="Ub-ligase/GTPase-reg"/>
</dbReference>
<dbReference type="Pfam" id="PF00632">
    <property type="entry name" value="HECT"/>
    <property type="match status" value="1"/>
</dbReference>
<accession>A0A8J5ND72</accession>
<keyword evidence="5 6" id="KW-0833">Ubl conjugation pathway</keyword>
<keyword evidence="4" id="KW-0677">Repeat</keyword>
<feature type="domain" description="HECT" evidence="8">
    <location>
        <begin position="680"/>
        <end position="1006"/>
    </location>
</feature>
<dbReference type="Gene3D" id="3.30.2410.10">
    <property type="entry name" value="Hect, E3 ligase catalytic domain"/>
    <property type="match status" value="1"/>
</dbReference>
<sequence>MYCWGSAVNGELGVGAPEVEQLILPTFMDFSKAWNVKQVAAGLMHSLILTEEGLVYSCGNNEMGQLGHNKLTRTPEQIDDLQNYSIIQVAAGDQHSAALTSWGLIYVWGENGFGQLGINSTEPHIHAPKLVKSLARKQTVQIACGCNHTLALTSEGELYSWGQNNLGQLGLGHKDGPQNDPTLIKSLVGTPMVHITAGGHHSAVLTQAGYLLMWGSNKHGQLGYTPKKDPNFSELPKPVPNLSSYSEPLLYVALGEGHTAVLDSNGKGQLYAFGQGMSGQLGIKTPHNRNLPQVVVGPWLTPSGVSLMDTDEEEEIQKIYIKKIFAGGDTTMATVMKESGTADSYCVKHPSELPLKIEEAKINQMIGIDEEDIIDDDLFSYMETVFGSLASWNCCFIMEAADKHGHGLDYRVAEEYMGKLGRMPRESIQEVIENSVENITNDLPRHPLTPESLRCFILLPLYKSFLDARHMAKLQLPYAEAFLNLQEDMAAIPYFILVLLSNHFLRLRELWIKVLPRDFVIHLLNIYKLVIVQILNNAKQSSEIDRRALLSSLKILGVLHGENFKHGAKAARLSYEDFYIPEIAEKIDIRADYLNWISSKVRPTIPISFCEYPFLFDAQAKTLLLRSDATRQMQGAIQEAVINSNPMLWLFDPAQVQFLNINIHRNNIVEDTINQLLHHGVTDYKRPLKVRFIGEEAEDAGGVRKEFFLLLLREILNPDYGMFTENPETYTIWFKEGSLEAAATYSLIGIVCGLAIYNFTIINLPFPLALYKKLLGQPVGLDDLADMDPVLTRSLYELLEHEGNDVEDIYYLNFATTQDFFGKTETIPLKPDGENIPVTSQNKQEYVDLLVDYKLNKSIETQYKAFHDGFYRVCGCIVLELFQPMELMSLVIGNENYNWIELEKNTEYKGEYYADHTVVKMFWEVFSDMSLDQKKKFLVFLTGTDRVPILGMKTVKMIIQSTADDSFLPVAHTCISQLDLPKYSTKEKLRFKLLQAIQQSEGFGLV</sequence>
<comment type="subcellular location">
    <subcellularLocation>
        <location evidence="1">Cytoplasm</location>
    </subcellularLocation>
</comment>
<feature type="repeat" description="RCC1" evidence="7">
    <location>
        <begin position="103"/>
        <end position="155"/>
    </location>
</feature>
<dbReference type="SUPFAM" id="SSF56204">
    <property type="entry name" value="Hect, E3 ligase catalytic domain"/>
    <property type="match status" value="1"/>
</dbReference>
<keyword evidence="3" id="KW-0808">Transferase</keyword>
<reference evidence="9" key="1">
    <citation type="journal article" date="2021" name="Sci. Adv.">
        <title>The American lobster genome reveals insights on longevity, neural, and immune adaptations.</title>
        <authorList>
            <person name="Polinski J.M."/>
            <person name="Zimin A.V."/>
            <person name="Clark K.F."/>
            <person name="Kohn A.B."/>
            <person name="Sadowski N."/>
            <person name="Timp W."/>
            <person name="Ptitsyn A."/>
            <person name="Khanna P."/>
            <person name="Romanova D.Y."/>
            <person name="Williams P."/>
            <person name="Greenwood S.J."/>
            <person name="Moroz L.L."/>
            <person name="Walt D.R."/>
            <person name="Bodnar A.G."/>
        </authorList>
    </citation>
    <scope>NUCLEOTIDE SEQUENCE</scope>
    <source>
        <strain evidence="9">GMGI-L3</strain>
    </source>
</reference>
<dbReference type="InterPro" id="IPR058923">
    <property type="entry name" value="RCC1-like_dom"/>
</dbReference>
<dbReference type="Gene3D" id="3.90.1750.10">
    <property type="entry name" value="Hect, E3 ligase catalytic domains"/>
    <property type="match status" value="1"/>
</dbReference>
<comment type="caution">
    <text evidence="9">The sequence shown here is derived from an EMBL/GenBank/DDBJ whole genome shotgun (WGS) entry which is preliminary data.</text>
</comment>